<gene>
    <name evidence="3" type="ORF">ACFSXZ_21325</name>
</gene>
<dbReference type="InterPro" id="IPR049445">
    <property type="entry name" value="TetR_SbtR-like_C"/>
</dbReference>
<dbReference type="Proteomes" id="UP001597417">
    <property type="component" value="Unassembled WGS sequence"/>
</dbReference>
<feature type="region of interest" description="Disordered" evidence="1">
    <location>
        <begin position="1"/>
        <end position="50"/>
    </location>
</feature>
<evidence type="ECO:0000256" key="1">
    <source>
        <dbReference type="SAM" id="MobiDB-lite"/>
    </source>
</evidence>
<evidence type="ECO:0000259" key="2">
    <source>
        <dbReference type="Pfam" id="PF21597"/>
    </source>
</evidence>
<reference evidence="4" key="1">
    <citation type="journal article" date="2019" name="Int. J. Syst. Evol. Microbiol.">
        <title>The Global Catalogue of Microorganisms (GCM) 10K type strain sequencing project: providing services to taxonomists for standard genome sequencing and annotation.</title>
        <authorList>
            <consortium name="The Broad Institute Genomics Platform"/>
            <consortium name="The Broad Institute Genome Sequencing Center for Infectious Disease"/>
            <person name="Wu L."/>
            <person name="Ma J."/>
        </authorList>
    </citation>
    <scope>NUCLEOTIDE SEQUENCE [LARGE SCALE GENOMIC DNA]</scope>
    <source>
        <strain evidence="4">CGMCC 4.7645</strain>
    </source>
</reference>
<protein>
    <recommendedName>
        <fullName evidence="2">Transcriptional regulator SbtR-like C-terminal domain-containing protein</fullName>
    </recommendedName>
</protein>
<dbReference type="Gene3D" id="1.10.357.10">
    <property type="entry name" value="Tetracycline Repressor, domain 2"/>
    <property type="match status" value="1"/>
</dbReference>
<evidence type="ECO:0000313" key="3">
    <source>
        <dbReference type="EMBL" id="MFD2418874.1"/>
    </source>
</evidence>
<dbReference type="SUPFAM" id="SSF48498">
    <property type="entry name" value="Tetracyclin repressor-like, C-terminal domain"/>
    <property type="match status" value="1"/>
</dbReference>
<evidence type="ECO:0000313" key="4">
    <source>
        <dbReference type="Proteomes" id="UP001597417"/>
    </source>
</evidence>
<dbReference type="EMBL" id="JBHUKR010000009">
    <property type="protein sequence ID" value="MFD2418874.1"/>
    <property type="molecule type" value="Genomic_DNA"/>
</dbReference>
<proteinExistence type="predicted"/>
<accession>A0ABW5FXE3</accession>
<keyword evidence="4" id="KW-1185">Reference proteome</keyword>
<comment type="caution">
    <text evidence="3">The sequence shown here is derived from an EMBL/GenBank/DDBJ whole genome shotgun (WGS) entry which is preliminary data.</text>
</comment>
<dbReference type="InterPro" id="IPR036271">
    <property type="entry name" value="Tet_transcr_reg_TetR-rel_C_sf"/>
</dbReference>
<dbReference type="RefSeq" id="WP_378266999.1">
    <property type="nucleotide sequence ID" value="NZ_JBHUKR010000009.1"/>
</dbReference>
<feature type="compositionally biased region" description="Basic and acidic residues" evidence="1">
    <location>
        <begin position="1"/>
        <end position="18"/>
    </location>
</feature>
<dbReference type="Pfam" id="PF21597">
    <property type="entry name" value="TetR_C_43"/>
    <property type="match status" value="1"/>
</dbReference>
<sequence>MDSRTSPAKRDRRDRPRQELPSPGGTLKGWPERKRSFNIHPSGRGEAGRRYTAVTRGLAVSLRTTEGAGTCHGLLAEVAAELAATAAGAGRLRPEVTVEDLLAVANGIAIQAEDDPERAGRLLRIALDGVTPRG</sequence>
<feature type="domain" description="Transcriptional regulator SbtR-like C-terminal" evidence="2">
    <location>
        <begin position="53"/>
        <end position="131"/>
    </location>
</feature>
<name>A0ABW5FXE3_9PSEU</name>
<organism evidence="3 4">
    <name type="scientific">Amycolatopsis pigmentata</name>
    <dbReference type="NCBI Taxonomy" id="450801"/>
    <lineage>
        <taxon>Bacteria</taxon>
        <taxon>Bacillati</taxon>
        <taxon>Actinomycetota</taxon>
        <taxon>Actinomycetes</taxon>
        <taxon>Pseudonocardiales</taxon>
        <taxon>Pseudonocardiaceae</taxon>
        <taxon>Amycolatopsis</taxon>
    </lineage>
</organism>